<feature type="compositionally biased region" description="Basic and acidic residues" evidence="4">
    <location>
        <begin position="278"/>
        <end position="298"/>
    </location>
</feature>
<evidence type="ECO:0000256" key="3">
    <source>
        <dbReference type="ARBA" id="ARBA00022833"/>
    </source>
</evidence>
<reference evidence="6 7" key="1">
    <citation type="journal article" date="2015" name="Nat. Commun.">
        <title>Lucilia cuprina genome unlocks parasitic fly biology to underpin future interventions.</title>
        <authorList>
            <person name="Anstead C.A."/>
            <person name="Korhonen P.K."/>
            <person name="Young N.D."/>
            <person name="Hall R.S."/>
            <person name="Jex A.R."/>
            <person name="Murali S.C."/>
            <person name="Hughes D.S."/>
            <person name="Lee S.F."/>
            <person name="Perry T."/>
            <person name="Stroehlein A.J."/>
            <person name="Ansell B.R."/>
            <person name="Breugelmans B."/>
            <person name="Hofmann A."/>
            <person name="Qu J."/>
            <person name="Dugan S."/>
            <person name="Lee S.L."/>
            <person name="Chao H."/>
            <person name="Dinh H."/>
            <person name="Han Y."/>
            <person name="Doddapaneni H.V."/>
            <person name="Worley K.C."/>
            <person name="Muzny D.M."/>
            <person name="Ioannidis P."/>
            <person name="Waterhouse R.M."/>
            <person name="Zdobnov E.M."/>
            <person name="James P.J."/>
            <person name="Bagnall N.H."/>
            <person name="Kotze A.C."/>
            <person name="Gibbs R.A."/>
            <person name="Richards S."/>
            <person name="Batterham P."/>
            <person name="Gasser R.B."/>
        </authorList>
    </citation>
    <scope>NUCLEOTIDE SEQUENCE [LARGE SCALE GENOMIC DNA]</scope>
    <source>
        <strain evidence="6 7">LS</strain>
        <tissue evidence="6">Full body</tissue>
    </source>
</reference>
<dbReference type="GO" id="GO:0008270">
    <property type="term" value="F:zinc ion binding"/>
    <property type="evidence" value="ECO:0007669"/>
    <property type="project" value="UniProtKB-KW"/>
</dbReference>
<comment type="caution">
    <text evidence="6">The sequence shown here is derived from an EMBL/GenBank/DDBJ whole genome shotgun (WGS) entry which is preliminary data.</text>
</comment>
<sequence>MLPLPIGVWLENETYHYMRNQKQGLNLIFRGYMYKKEASFRSTINWICSSGNGKRVSENKCTARCITKVEGGLKLGKNPHNHPPKFTEDALPANLIKIDGLLPQQIQIIKCGNVEYIDYNGKRYQKTRSTAYRSYWNCLTLNCPAYLVLSDLKGENAFYDQVVIQAQVPELDGVVAEDAETSATSCVQRLSSASLRNSNNGPVFVVSKYGTKQLLLKQHTFNRHVTREDVTYWRCSQFAVLRCRARIKTKSNILTVLNSEHNHEVITQARKYGSLKTLKAEQNAKKDPKEKMDIKDEK</sequence>
<evidence type="ECO:0000256" key="1">
    <source>
        <dbReference type="ARBA" id="ARBA00022723"/>
    </source>
</evidence>
<keyword evidence="3" id="KW-0862">Zinc</keyword>
<dbReference type="EMBL" id="JRES01000409">
    <property type="protein sequence ID" value="KNC31574.1"/>
    <property type="molecule type" value="Genomic_DNA"/>
</dbReference>
<dbReference type="Gene3D" id="2.20.25.240">
    <property type="match status" value="2"/>
</dbReference>
<evidence type="ECO:0000256" key="4">
    <source>
        <dbReference type="SAM" id="MobiDB-lite"/>
    </source>
</evidence>
<feature type="region of interest" description="Disordered" evidence="4">
    <location>
        <begin position="277"/>
        <end position="298"/>
    </location>
</feature>
<evidence type="ECO:0000313" key="7">
    <source>
        <dbReference type="Proteomes" id="UP000037069"/>
    </source>
</evidence>
<dbReference type="InterPro" id="IPR007588">
    <property type="entry name" value="Znf_FLYWCH"/>
</dbReference>
<dbReference type="Proteomes" id="UP000037069">
    <property type="component" value="Unassembled WGS sequence"/>
</dbReference>
<evidence type="ECO:0000256" key="2">
    <source>
        <dbReference type="ARBA" id="ARBA00022771"/>
    </source>
</evidence>
<evidence type="ECO:0000313" key="6">
    <source>
        <dbReference type="EMBL" id="KNC31574.1"/>
    </source>
</evidence>
<evidence type="ECO:0000259" key="5">
    <source>
        <dbReference type="Pfam" id="PF04500"/>
    </source>
</evidence>
<protein>
    <recommendedName>
        <fullName evidence="5">FLYWCH-type domain-containing protein</fullName>
    </recommendedName>
</protein>
<dbReference type="OrthoDB" id="2311693at2759"/>
<accession>A0A0L0CJB9</accession>
<organism evidence="6 7">
    <name type="scientific">Lucilia cuprina</name>
    <name type="common">Green bottle fly</name>
    <name type="synonym">Australian sheep blowfly</name>
    <dbReference type="NCBI Taxonomy" id="7375"/>
    <lineage>
        <taxon>Eukaryota</taxon>
        <taxon>Metazoa</taxon>
        <taxon>Ecdysozoa</taxon>
        <taxon>Arthropoda</taxon>
        <taxon>Hexapoda</taxon>
        <taxon>Insecta</taxon>
        <taxon>Pterygota</taxon>
        <taxon>Neoptera</taxon>
        <taxon>Endopterygota</taxon>
        <taxon>Diptera</taxon>
        <taxon>Brachycera</taxon>
        <taxon>Muscomorpha</taxon>
        <taxon>Oestroidea</taxon>
        <taxon>Calliphoridae</taxon>
        <taxon>Luciliinae</taxon>
        <taxon>Lucilia</taxon>
    </lineage>
</organism>
<keyword evidence="2" id="KW-0863">Zinc-finger</keyword>
<feature type="domain" description="FLYWCH-type" evidence="5">
    <location>
        <begin position="17"/>
        <end position="82"/>
    </location>
</feature>
<gene>
    <name evidence="6" type="ORF">FF38_12842</name>
</gene>
<keyword evidence="7" id="KW-1185">Reference proteome</keyword>
<dbReference type="Pfam" id="PF04500">
    <property type="entry name" value="FLYWCH"/>
    <property type="match status" value="2"/>
</dbReference>
<feature type="domain" description="FLYWCH-type" evidence="5">
    <location>
        <begin position="204"/>
        <end position="263"/>
    </location>
</feature>
<dbReference type="OMA" id="ENETYHY"/>
<dbReference type="AlphaFoldDB" id="A0A0L0CJB9"/>
<name>A0A0L0CJB9_LUCCU</name>
<keyword evidence="1" id="KW-0479">Metal-binding</keyword>
<proteinExistence type="predicted"/>